<dbReference type="AlphaFoldDB" id="A0AA39J4N8"/>
<keyword evidence="3" id="KW-1185">Reference proteome</keyword>
<feature type="region of interest" description="Disordered" evidence="1">
    <location>
        <begin position="553"/>
        <end position="582"/>
    </location>
</feature>
<proteinExistence type="predicted"/>
<reference evidence="2" key="1">
    <citation type="submission" date="2023-06" db="EMBL/GenBank/DDBJ databases">
        <authorList>
            <consortium name="Lawrence Berkeley National Laboratory"/>
            <person name="Ahrendt S."/>
            <person name="Sahu N."/>
            <person name="Indic B."/>
            <person name="Wong-Bajracharya J."/>
            <person name="Merenyi Z."/>
            <person name="Ke H.-M."/>
            <person name="Monk M."/>
            <person name="Kocsube S."/>
            <person name="Drula E."/>
            <person name="Lipzen A."/>
            <person name="Balint B."/>
            <person name="Henrissat B."/>
            <person name="Andreopoulos B."/>
            <person name="Martin F.M."/>
            <person name="Harder C.B."/>
            <person name="Rigling D."/>
            <person name="Ford K.L."/>
            <person name="Foster G.D."/>
            <person name="Pangilinan J."/>
            <person name="Papanicolaou A."/>
            <person name="Barry K."/>
            <person name="LaButti K."/>
            <person name="Viragh M."/>
            <person name="Koriabine M."/>
            <person name="Yan M."/>
            <person name="Riley R."/>
            <person name="Champramary S."/>
            <person name="Plett K.L."/>
            <person name="Tsai I.J."/>
            <person name="Slot J."/>
            <person name="Sipos G."/>
            <person name="Plett J."/>
            <person name="Nagy L.G."/>
            <person name="Grigoriev I.V."/>
        </authorList>
    </citation>
    <scope>NUCLEOTIDE SEQUENCE</scope>
    <source>
        <strain evidence="2">FPL87.14</strain>
    </source>
</reference>
<protein>
    <submittedName>
        <fullName evidence="2">Uncharacterized protein</fullName>
    </submittedName>
</protein>
<sequence length="582" mass="63484">MTKSVGKLKFPKDQDDFIKSDLMPDFLIGQGKKQVTRTVMKCVNKFNDRYPPTCAPEERVTFLADRAASIKTHMYNIKGNLLRNAPGSEPKSRKAIVNLKGSHWLMRTELYYRKIHDDPAFVCTVEAEKERMQSESIPDDLDEGGHESAEEAGFGEGRSGHREASARGDHMTTEKVMTSEENICLAEGMKNKKMQESRCDLQLGRKLAKQWLADAPEDVPEEGSPEAVKHSLDLIELLLAELTKTTKQAGWFLCSAFSDEKCKAFQEKMASFYAHPDSDDHPAVMQAGGVQRAIVAGLEEGLAMMSRGDETETSAGRGSEGEGSGNSDSSGLDGSTTTTTMQATPAVAPPTTATPTPTDLVTLMPMMSSAPTATTTFTATMATAPSVAVISMSSNTGTESIAKTWSDLDRLLGYTQEPYSADNPSQCPLGTDFQSIDPNYLDLDLSRIDYSDLSLIPFDTGSKDLPDLQGEAWNPALDLFSQEEMLYYLSLFNQPEKPEGREGEEKMQDGHAFQDPSVMDVGSISAQKADSTAVLDPLATNTHEEEDTAVALRSLDLHKEDSVPRQQPATNEDDGDVLGNGE</sequence>
<feature type="compositionally biased region" description="Low complexity" evidence="1">
    <location>
        <begin position="325"/>
        <end position="359"/>
    </location>
</feature>
<feature type="compositionally biased region" description="Basic and acidic residues" evidence="1">
    <location>
        <begin position="158"/>
        <end position="171"/>
    </location>
</feature>
<feature type="region of interest" description="Disordered" evidence="1">
    <location>
        <begin position="307"/>
        <end position="359"/>
    </location>
</feature>
<comment type="caution">
    <text evidence="2">The sequence shown here is derived from an EMBL/GenBank/DDBJ whole genome shotgun (WGS) entry which is preliminary data.</text>
</comment>
<evidence type="ECO:0000256" key="1">
    <source>
        <dbReference type="SAM" id="MobiDB-lite"/>
    </source>
</evidence>
<accession>A0AA39J4N8</accession>
<name>A0AA39J4N8_9AGAR</name>
<evidence type="ECO:0000313" key="3">
    <source>
        <dbReference type="Proteomes" id="UP001175226"/>
    </source>
</evidence>
<feature type="region of interest" description="Disordered" evidence="1">
    <location>
        <begin position="132"/>
        <end position="171"/>
    </location>
</feature>
<organism evidence="2 3">
    <name type="scientific">Armillaria borealis</name>
    <dbReference type="NCBI Taxonomy" id="47425"/>
    <lineage>
        <taxon>Eukaryota</taxon>
        <taxon>Fungi</taxon>
        <taxon>Dikarya</taxon>
        <taxon>Basidiomycota</taxon>
        <taxon>Agaricomycotina</taxon>
        <taxon>Agaricomycetes</taxon>
        <taxon>Agaricomycetidae</taxon>
        <taxon>Agaricales</taxon>
        <taxon>Marasmiineae</taxon>
        <taxon>Physalacriaceae</taxon>
        <taxon>Armillaria</taxon>
    </lineage>
</organism>
<evidence type="ECO:0000313" key="2">
    <source>
        <dbReference type="EMBL" id="KAK0436090.1"/>
    </source>
</evidence>
<dbReference type="EMBL" id="JAUEPT010000057">
    <property type="protein sequence ID" value="KAK0436090.1"/>
    <property type="molecule type" value="Genomic_DNA"/>
</dbReference>
<dbReference type="Proteomes" id="UP001175226">
    <property type="component" value="Unassembled WGS sequence"/>
</dbReference>
<gene>
    <name evidence="2" type="ORF">EV421DRAFT_1908165</name>
</gene>